<reference evidence="1" key="1">
    <citation type="submission" date="2023-10" db="EMBL/GenBank/DDBJ databases">
        <title>Genome assembly of Pristionchus species.</title>
        <authorList>
            <person name="Yoshida K."/>
            <person name="Sommer R.J."/>
        </authorList>
    </citation>
    <scope>NUCLEOTIDE SEQUENCE</scope>
    <source>
        <strain evidence="1">RS0144</strain>
    </source>
</reference>
<accession>A0AAV5U572</accession>
<dbReference type="AlphaFoldDB" id="A0AAV5U572"/>
<keyword evidence="2" id="KW-1185">Reference proteome</keyword>
<comment type="caution">
    <text evidence="1">The sequence shown here is derived from an EMBL/GenBank/DDBJ whole genome shotgun (WGS) entry which is preliminary data.</text>
</comment>
<gene>
    <name evidence="1" type="ORF">PENTCL1PPCAC_23697</name>
</gene>
<evidence type="ECO:0008006" key="3">
    <source>
        <dbReference type="Google" id="ProtNLM"/>
    </source>
</evidence>
<proteinExistence type="predicted"/>
<sequence>MYGSTSITDMPAEIIDQICEGLTLEETANLQGTAPLTVTPYFPQDAYAPFERLIDAVFFPRFNKMRLTTDDNDKRNVMITFSPRSTHSYLEQSFSIPSNSDQIKPILRSCSKVDSLTISFSDHHEYFKILSAITEEGIELTKLVVNFHTPKECGCGEDKPLCKKIRNRSHRKVTDFVRAHARTLTTLKVSTSEEDSVSVELRPADGASTSTESHVVYSHHSDSAVHQSLIYQVFNAMNYAKPTGPSSVILTVDWRQRLDLALQSAFMVALPVGQRGGVRKMRIGFSSKVSALKHDEIHDCLEAFSHQLSETHRLQELLCDFTKSQIDLCQLEPMFTALSSPLGRLTHRIRFLMDEPVWEQPNLIKQEWAKLPPVY</sequence>
<evidence type="ECO:0000313" key="2">
    <source>
        <dbReference type="Proteomes" id="UP001432027"/>
    </source>
</evidence>
<name>A0AAV5U572_9BILA</name>
<dbReference type="EMBL" id="BTSX01000005">
    <property type="protein sequence ID" value="GMT01523.1"/>
    <property type="molecule type" value="Genomic_DNA"/>
</dbReference>
<evidence type="ECO:0000313" key="1">
    <source>
        <dbReference type="EMBL" id="GMT01523.1"/>
    </source>
</evidence>
<protein>
    <recommendedName>
        <fullName evidence="3">F-box domain-containing protein</fullName>
    </recommendedName>
</protein>
<dbReference type="Proteomes" id="UP001432027">
    <property type="component" value="Unassembled WGS sequence"/>
</dbReference>
<organism evidence="1 2">
    <name type="scientific">Pristionchus entomophagus</name>
    <dbReference type="NCBI Taxonomy" id="358040"/>
    <lineage>
        <taxon>Eukaryota</taxon>
        <taxon>Metazoa</taxon>
        <taxon>Ecdysozoa</taxon>
        <taxon>Nematoda</taxon>
        <taxon>Chromadorea</taxon>
        <taxon>Rhabditida</taxon>
        <taxon>Rhabditina</taxon>
        <taxon>Diplogasteromorpha</taxon>
        <taxon>Diplogasteroidea</taxon>
        <taxon>Neodiplogasteridae</taxon>
        <taxon>Pristionchus</taxon>
    </lineage>
</organism>